<organism evidence="2 3">
    <name type="scientific">Moorena producens (strain JHB)</name>
    <dbReference type="NCBI Taxonomy" id="1454205"/>
    <lineage>
        <taxon>Bacteria</taxon>
        <taxon>Bacillati</taxon>
        <taxon>Cyanobacteriota</taxon>
        <taxon>Cyanophyceae</taxon>
        <taxon>Coleofasciculales</taxon>
        <taxon>Coleofasciculaceae</taxon>
        <taxon>Moorena</taxon>
    </lineage>
</organism>
<dbReference type="SUPFAM" id="SSF47090">
    <property type="entry name" value="PGBD-like"/>
    <property type="match status" value="2"/>
</dbReference>
<proteinExistence type="predicted"/>
<dbReference type="Proteomes" id="UP000176944">
    <property type="component" value="Chromosome"/>
</dbReference>
<feature type="domain" description="Peptidoglycan binding-like" evidence="1">
    <location>
        <begin position="34"/>
        <end position="86"/>
    </location>
</feature>
<reference evidence="3" key="1">
    <citation type="submission" date="2016-10" db="EMBL/GenBank/DDBJ databases">
        <title>Comparative genomics uncovers the prolific and rare metabolic potential of the cyanobacterial genus Moorea.</title>
        <authorList>
            <person name="Leao T."/>
            <person name="Castelao G."/>
            <person name="Korobeynikov A."/>
            <person name="Monroe E.A."/>
            <person name="Podell S."/>
            <person name="Glukhov E."/>
            <person name="Allen E."/>
            <person name="Gerwick W.H."/>
            <person name="Gerwick L."/>
        </authorList>
    </citation>
    <scope>NUCLEOTIDE SEQUENCE [LARGE SCALE GENOMIC DNA]</scope>
    <source>
        <strain evidence="3">JHB</strain>
    </source>
</reference>
<sequence>MTALINLETSQTSACVTAWLRKHTLYLGFIGIYVVELQSILAHRGYYFGPLDGIFDTEIEYAVQGYQQKVFLRPTGIVDQKTWQALLSGTPVNMQILRPGSFGESVRTVQEVLWISDYYTGNIDGIFASLTLEAVQSFQLDRGLIGNGVVSEHTWNALSEMPRYVVY</sequence>
<protein>
    <submittedName>
        <fullName evidence="2">Peptidoglycan-binding protein</fullName>
    </submittedName>
</protein>
<name>A0A1D9G3M8_MOOP1</name>
<dbReference type="InterPro" id="IPR036365">
    <property type="entry name" value="PGBD-like_sf"/>
</dbReference>
<dbReference type="EMBL" id="CP017708">
    <property type="protein sequence ID" value="AOY82237.1"/>
    <property type="molecule type" value="Genomic_DNA"/>
</dbReference>
<accession>A0A1D9G3M8</accession>
<evidence type="ECO:0000313" key="2">
    <source>
        <dbReference type="EMBL" id="AOY82237.1"/>
    </source>
</evidence>
<dbReference type="InterPro" id="IPR002477">
    <property type="entry name" value="Peptidoglycan-bd-like"/>
</dbReference>
<dbReference type="Gene3D" id="1.10.101.10">
    <property type="entry name" value="PGBD-like superfamily/PGBD"/>
    <property type="match status" value="2"/>
</dbReference>
<dbReference type="InterPro" id="IPR036366">
    <property type="entry name" value="PGBDSf"/>
</dbReference>
<dbReference type="AlphaFoldDB" id="A0A1D9G3M8"/>
<feature type="domain" description="Peptidoglycan binding-like" evidence="1">
    <location>
        <begin position="103"/>
        <end position="158"/>
    </location>
</feature>
<dbReference type="Pfam" id="PF01471">
    <property type="entry name" value="PG_binding_1"/>
    <property type="match status" value="2"/>
</dbReference>
<evidence type="ECO:0000259" key="1">
    <source>
        <dbReference type="Pfam" id="PF01471"/>
    </source>
</evidence>
<evidence type="ECO:0000313" key="3">
    <source>
        <dbReference type="Proteomes" id="UP000176944"/>
    </source>
</evidence>
<gene>
    <name evidence="2" type="ORF">BJP36_22360</name>
</gene>